<organism evidence="3 4">
    <name type="scientific">Nocardiopsis akebiae</name>
    <dbReference type="NCBI Taxonomy" id="2831968"/>
    <lineage>
        <taxon>Bacteria</taxon>
        <taxon>Bacillati</taxon>
        <taxon>Actinomycetota</taxon>
        <taxon>Actinomycetes</taxon>
        <taxon>Streptosporangiales</taxon>
        <taxon>Nocardiopsidaceae</taxon>
        <taxon>Nocardiopsis</taxon>
    </lineage>
</organism>
<feature type="compositionally biased region" description="Gly residues" evidence="1">
    <location>
        <begin position="385"/>
        <end position="395"/>
    </location>
</feature>
<name>A0ABX8C3D4_9ACTN</name>
<feature type="compositionally biased region" description="Basic and acidic residues" evidence="1">
    <location>
        <begin position="777"/>
        <end position="795"/>
    </location>
</feature>
<feature type="compositionally biased region" description="Basic and acidic residues" evidence="1">
    <location>
        <begin position="1157"/>
        <end position="1166"/>
    </location>
</feature>
<gene>
    <name evidence="3" type="ORF">KGD83_27570</name>
</gene>
<evidence type="ECO:0000313" key="4">
    <source>
        <dbReference type="Proteomes" id="UP000678016"/>
    </source>
</evidence>
<accession>A0ABX8C3D4</accession>
<dbReference type="Proteomes" id="UP000678016">
    <property type="component" value="Chromosome"/>
</dbReference>
<feature type="region of interest" description="Disordered" evidence="1">
    <location>
        <begin position="964"/>
        <end position="986"/>
    </location>
</feature>
<feature type="compositionally biased region" description="Basic and acidic residues" evidence="1">
    <location>
        <begin position="1036"/>
        <end position="1048"/>
    </location>
</feature>
<sequence length="1555" mass="158599">MAKQPRTHHRWDLLDREGDPVPWSAYDVRSLKTFYEGLADAAEQAAADLRRLDKGRLGEGSTVDALKELIEELPKYLDKAHNAYEKGYKALETWTGALETAREQSGIIVFEAEQAYLALEDPEEWKRETDGDDPVRDAYVTRLQTVLGDMDDAVSTCKNALEEAKQGDPNELWGWLDAIVTWVEENPLIYAAILVVGGIAAIFIPGLGIALALGALAISASTLHREGKLGFNMETVTTLGLDLISLVPGGVLLRGGRAVTRGLTAAAPRVTGSISSGVRSASSAVRGATSGVRGAVGGNRAVRTVTSTVGRVSRDHPIISTTITTGARDTAVGMGSSIAVQMAAGTSWEDIDLGYELASAAATNVPGAAVGAARDHGSLPSFLGGSDGSGGGSGPAPGPDPAPTVGDGAPPEPAAAPATPDAAVGSGDSDTGGNPATSEPAVTPSAPDTGGIPSTPEPAAAPATPDAAVGSGDSDTGGNPATSEPAVAPSAPDTGGAPATADAGGTPGAADPSRSPGDGPDASPQGGTTSSATADSTDGGPGPEGQRFEGEYGGSTGGANVAGEGVRLPSQRPGQPGEPMVDDRVPHRNDTSAAGRPGGEAPAASGRAGQDEGAAAPTGPRAEDTPAGPDDGVPSATHDGTGAAEGRTVASGDFGEYRTGRGPDGERSVSYRYPADGGDYTMDVTRDGVDVNGTSVRRTDDGFQVARPDGASVTASRGGNDEPRGVTLTGPDGAPGASYRDGEVRVPTADGDVTASRDGDGSTIRTGDGLTVQQPRGDGDVRITRGGDGPVDLRFENGGPEISRPGNDGSSAVPRTRVTDPATGRSTEIGPDGYRLDTGGATSQSYDRGTDSATVDSGDTRIRADQHEVRVTDGARGVDLWQGRDGAGAATGANSRAVVRPDGSAEIRTDNPSLTPRAVQDANGHVTVGDTRTAPGRVRTEDGAAVGITERDGRTVVEVRGTDGATRSYGTDGRPHGPYPPLRTDPATGQPCVLTGGTRVTLVQGSDPALRVDTPQGWTVTTSRDGQSSVSTPPDARGDRLQTVREPDGSTAMRSGDHWVASGPERPGGPGRVVAGGPEGVHARSSADGAHVSDGTTRTDARPGASPGLGRGETTHAAPPYGPVAEHSGTGGRVTTDDGITVHTRADGLRVDVPRDADRTVRDGDRTIGVGPRGTDVRGPSPDSQGNPPLRMGETAGDAGRVPPRWRVSADPEGGMTGHTRPDQGVSVRPEPGRLPSPFRGADEVGFRSGDIEGTQTRSGRTTVTDGTGSTVRDGRGGVRVDGGDGRPDLRVTEDHVRVTTPGGAQHRVDVPGARADDGGLTGTPRTDGAPAVRTDGDGAPARTDDGTGASGGRRDGDSPDGDRSPVRPSLNSFGAMLEEMRLTLAKNFVNVLGGLGVEIAWQEFADGDFTGTDVVQAVVQLGTAVPKGLAEGRISGTTALPTDGTGSHLAAFPLEMGHQAVRNDLRDLITGEYLEEESAITAERGAIAEQAGFLDEELIPELDAEIGALEADTSRTPEEERVLERLNAVRDAAEALSADLARRDAELDERVNLL</sequence>
<dbReference type="RefSeq" id="WP_212641818.1">
    <property type="nucleotide sequence ID" value="NZ_CP074132.1"/>
</dbReference>
<keyword evidence="2" id="KW-0472">Membrane</keyword>
<keyword evidence="2" id="KW-0812">Transmembrane</keyword>
<feature type="region of interest" description="Disordered" evidence="1">
    <location>
        <begin position="376"/>
        <end position="866"/>
    </location>
</feature>
<protein>
    <submittedName>
        <fullName evidence="3">Uncharacterized protein</fullName>
    </submittedName>
</protein>
<evidence type="ECO:0000313" key="3">
    <source>
        <dbReference type="EMBL" id="QUX28906.1"/>
    </source>
</evidence>
<feature type="compositionally biased region" description="Low complexity" evidence="1">
    <location>
        <begin position="592"/>
        <end position="608"/>
    </location>
</feature>
<feature type="compositionally biased region" description="Low complexity" evidence="1">
    <location>
        <begin position="403"/>
        <end position="423"/>
    </location>
</feature>
<feature type="transmembrane region" description="Helical" evidence="2">
    <location>
        <begin position="188"/>
        <end position="218"/>
    </location>
</feature>
<feature type="compositionally biased region" description="Low complexity" evidence="1">
    <location>
        <begin position="488"/>
        <end position="513"/>
    </location>
</feature>
<feature type="region of interest" description="Disordered" evidence="1">
    <location>
        <begin position="883"/>
        <end position="918"/>
    </location>
</feature>
<feature type="compositionally biased region" description="Polar residues" evidence="1">
    <location>
        <begin position="1016"/>
        <end position="1032"/>
    </location>
</feature>
<feature type="compositionally biased region" description="Polar residues" evidence="1">
    <location>
        <begin position="428"/>
        <end position="437"/>
    </location>
</feature>
<reference evidence="4" key="1">
    <citation type="submission" date="2021-05" db="EMBL/GenBank/DDBJ databases">
        <title>Direct Submission.</title>
        <authorList>
            <person name="Li K."/>
            <person name="Gao J."/>
        </authorList>
    </citation>
    <scope>NUCLEOTIDE SEQUENCE [LARGE SCALE GENOMIC DNA]</scope>
    <source>
        <strain evidence="4">HDS12</strain>
    </source>
</reference>
<feature type="compositionally biased region" description="Basic and acidic residues" evidence="1">
    <location>
        <begin position="1307"/>
        <end position="1318"/>
    </location>
</feature>
<feature type="compositionally biased region" description="Basic and acidic residues" evidence="1">
    <location>
        <begin position="581"/>
        <end position="590"/>
    </location>
</feature>
<feature type="compositionally biased region" description="Polar residues" evidence="1">
    <location>
        <begin position="473"/>
        <end position="482"/>
    </location>
</feature>
<feature type="region of interest" description="Disordered" evidence="1">
    <location>
        <begin position="1009"/>
        <end position="1140"/>
    </location>
</feature>
<evidence type="ECO:0000256" key="1">
    <source>
        <dbReference type="SAM" id="MobiDB-lite"/>
    </source>
</evidence>
<dbReference type="EMBL" id="CP074132">
    <property type="protein sequence ID" value="QUX28906.1"/>
    <property type="molecule type" value="Genomic_DNA"/>
</dbReference>
<proteinExistence type="predicted"/>
<feature type="compositionally biased region" description="Basic and acidic residues" evidence="1">
    <location>
        <begin position="1353"/>
        <end position="1366"/>
    </location>
</feature>
<feature type="region of interest" description="Disordered" evidence="1">
    <location>
        <begin position="1157"/>
        <end position="1371"/>
    </location>
</feature>
<keyword evidence="2" id="KW-1133">Transmembrane helix</keyword>
<feature type="compositionally biased region" description="Low complexity" evidence="1">
    <location>
        <begin position="453"/>
        <end position="468"/>
    </location>
</feature>
<feature type="compositionally biased region" description="Basic and acidic residues" evidence="1">
    <location>
        <begin position="655"/>
        <end position="669"/>
    </location>
</feature>
<evidence type="ECO:0000256" key="2">
    <source>
        <dbReference type="SAM" id="Phobius"/>
    </source>
</evidence>
<feature type="compositionally biased region" description="Low complexity" evidence="1">
    <location>
        <begin position="526"/>
        <end position="538"/>
    </location>
</feature>
<feature type="compositionally biased region" description="Polar residues" evidence="1">
    <location>
        <begin position="840"/>
        <end position="857"/>
    </location>
</feature>
<keyword evidence="4" id="KW-1185">Reference proteome</keyword>
<feature type="compositionally biased region" description="Basic and acidic residues" evidence="1">
    <location>
        <begin position="1273"/>
        <end position="1298"/>
    </location>
</feature>
<feature type="compositionally biased region" description="Low complexity" evidence="1">
    <location>
        <begin position="1257"/>
        <end position="1272"/>
    </location>
</feature>